<name>A0A1H6WDH2_9EURY</name>
<dbReference type="AlphaFoldDB" id="A0A1H6WDH2"/>
<keyword evidence="8" id="KW-1185">Reference proteome</keyword>
<reference evidence="7 8" key="1">
    <citation type="submission" date="2016-10" db="EMBL/GenBank/DDBJ databases">
        <authorList>
            <person name="de Groot N.N."/>
        </authorList>
    </citation>
    <scope>NUCLEOTIDE SEQUENCE [LARGE SCALE GENOMIC DNA]</scope>
    <source>
        <strain evidence="7 8">DSM 22187</strain>
    </source>
</reference>
<keyword evidence="2 6" id="KW-0812">Transmembrane</keyword>
<feature type="transmembrane region" description="Helical" evidence="6">
    <location>
        <begin position="290"/>
        <end position="310"/>
    </location>
</feature>
<accession>A0A2H4Q1C1</accession>
<dbReference type="Proteomes" id="UP000198888">
    <property type="component" value="Unassembled WGS sequence"/>
</dbReference>
<evidence type="ECO:0000313" key="8">
    <source>
        <dbReference type="Proteomes" id="UP000198888"/>
    </source>
</evidence>
<comment type="subcellular location">
    <subcellularLocation>
        <location evidence="1">Cell membrane</location>
        <topology evidence="1">Multi-pass membrane protein</topology>
    </subcellularLocation>
</comment>
<feature type="transmembrane region" description="Helical" evidence="6">
    <location>
        <begin position="67"/>
        <end position="83"/>
    </location>
</feature>
<evidence type="ECO:0000256" key="3">
    <source>
        <dbReference type="ARBA" id="ARBA00022989"/>
    </source>
</evidence>
<keyword evidence="7" id="KW-0808">Transferase</keyword>
<accession>A0A1H6WDH2</accession>
<protein>
    <submittedName>
        <fullName evidence="7">4-hydroxybenzoate polyprenyltransferase</fullName>
    </submittedName>
</protein>
<evidence type="ECO:0000313" key="7">
    <source>
        <dbReference type="EMBL" id="SEJ10572.1"/>
    </source>
</evidence>
<keyword evidence="3 6" id="KW-1133">Transmembrane helix</keyword>
<organism evidence="7 8">
    <name type="scientific">Halohasta litchfieldiae</name>
    <dbReference type="NCBI Taxonomy" id="1073996"/>
    <lineage>
        <taxon>Archaea</taxon>
        <taxon>Methanobacteriati</taxon>
        <taxon>Methanobacteriota</taxon>
        <taxon>Stenosarchaea group</taxon>
        <taxon>Halobacteria</taxon>
        <taxon>Halobacteriales</taxon>
        <taxon>Haloferacaceae</taxon>
        <taxon>Halohasta</taxon>
    </lineage>
</organism>
<feature type="region of interest" description="Disordered" evidence="5">
    <location>
        <begin position="1"/>
        <end position="23"/>
    </location>
</feature>
<feature type="transmembrane region" description="Helical" evidence="6">
    <location>
        <begin position="261"/>
        <end position="278"/>
    </location>
</feature>
<gene>
    <name evidence="7" type="ORF">SAMN05444271_12143</name>
</gene>
<dbReference type="EMBL" id="FNYR01000021">
    <property type="protein sequence ID" value="SEJ10572.1"/>
    <property type="molecule type" value="Genomic_DNA"/>
</dbReference>
<dbReference type="GO" id="GO:0016765">
    <property type="term" value="F:transferase activity, transferring alkyl or aryl (other than methyl) groups"/>
    <property type="evidence" value="ECO:0007669"/>
    <property type="project" value="InterPro"/>
</dbReference>
<dbReference type="Pfam" id="PF01040">
    <property type="entry name" value="UbiA"/>
    <property type="match status" value="1"/>
</dbReference>
<dbReference type="KEGG" id="hae:halTADL_1370"/>
<feature type="transmembrane region" description="Helical" evidence="6">
    <location>
        <begin position="127"/>
        <end position="147"/>
    </location>
</feature>
<evidence type="ECO:0000256" key="1">
    <source>
        <dbReference type="ARBA" id="ARBA00004651"/>
    </source>
</evidence>
<dbReference type="GO" id="GO:0005886">
    <property type="term" value="C:plasma membrane"/>
    <property type="evidence" value="ECO:0007669"/>
    <property type="project" value="UniProtKB-SubCell"/>
</dbReference>
<evidence type="ECO:0000256" key="4">
    <source>
        <dbReference type="ARBA" id="ARBA00023136"/>
    </source>
</evidence>
<dbReference type="InterPro" id="IPR000537">
    <property type="entry name" value="UbiA_prenyltransferase"/>
</dbReference>
<evidence type="ECO:0000256" key="6">
    <source>
        <dbReference type="SAM" id="Phobius"/>
    </source>
</evidence>
<evidence type="ECO:0000256" key="2">
    <source>
        <dbReference type="ARBA" id="ARBA00022692"/>
    </source>
</evidence>
<feature type="compositionally biased region" description="Basic and acidic residues" evidence="5">
    <location>
        <begin position="1"/>
        <end position="10"/>
    </location>
</feature>
<keyword evidence="4 6" id="KW-0472">Membrane</keyword>
<feature type="transmembrane region" description="Helical" evidence="6">
    <location>
        <begin position="187"/>
        <end position="205"/>
    </location>
</feature>
<sequence length="311" mass="33826">MSSKKLERTTSSEQSTETGRGHRPSVDLWHRIRKACIFTQLDIVGMGIAGTLVTMVILSLAPTPAPIVVGLVAYGVYVGDRISDVRYDPQATSERSAFIGRHRRLLSVTSAGAYGLAIALSTLGGPLALAITLVPGATWILYVVDLSERSFVPLKRLKTVFVLNSTLVALAWATAMVFLPIVFADAAITPLAVVLTVYFFADIFVNTEIPNVRDIEDDAQNDVSTFPTVVGVRRTRHLLYMINILSILVVVGAFLGGYLPMLFALILLAGRVLAVLLNSRIGRSDDYRRLELLGEMNYVFVASVLLIAVFG</sequence>
<feature type="transmembrane region" description="Helical" evidence="6">
    <location>
        <begin position="238"/>
        <end position="255"/>
    </location>
</feature>
<proteinExistence type="predicted"/>
<feature type="transmembrane region" description="Helical" evidence="6">
    <location>
        <begin position="159"/>
        <end position="181"/>
    </location>
</feature>
<evidence type="ECO:0000256" key="5">
    <source>
        <dbReference type="SAM" id="MobiDB-lite"/>
    </source>
</evidence>
<dbReference type="STRING" id="1073996.SAMN05444271_12143"/>